<feature type="transmembrane region" description="Helical" evidence="2">
    <location>
        <begin position="23"/>
        <end position="41"/>
    </location>
</feature>
<evidence type="ECO:0000256" key="1">
    <source>
        <dbReference type="SAM" id="MobiDB-lite"/>
    </source>
</evidence>
<keyword evidence="2" id="KW-0812">Transmembrane</keyword>
<sequence>MRTDGPPDGSPSGARRTRFTERLVCGVLAAAVLLSAIEAFARPSAPWWPFVWQNAWTLSAVTLGCWAVLRTVEKADAREGRPAARPDRATGPQDGDESSPSGGR</sequence>
<name>A0A1G9YSW8_9ACTN</name>
<proteinExistence type="predicted"/>
<organism evidence="3 4">
    <name type="scientific">Streptomyces wuyuanensis</name>
    <dbReference type="NCBI Taxonomy" id="1196353"/>
    <lineage>
        <taxon>Bacteria</taxon>
        <taxon>Bacillati</taxon>
        <taxon>Actinomycetota</taxon>
        <taxon>Actinomycetes</taxon>
        <taxon>Kitasatosporales</taxon>
        <taxon>Streptomycetaceae</taxon>
        <taxon>Streptomyces</taxon>
    </lineage>
</organism>
<protein>
    <submittedName>
        <fullName evidence="3">Uncharacterized protein</fullName>
    </submittedName>
</protein>
<dbReference type="EMBL" id="FNHI01000019">
    <property type="protein sequence ID" value="SDN12170.1"/>
    <property type="molecule type" value="Genomic_DNA"/>
</dbReference>
<keyword evidence="4" id="KW-1185">Reference proteome</keyword>
<evidence type="ECO:0000256" key="2">
    <source>
        <dbReference type="SAM" id="Phobius"/>
    </source>
</evidence>
<evidence type="ECO:0000313" key="4">
    <source>
        <dbReference type="Proteomes" id="UP000199063"/>
    </source>
</evidence>
<feature type="compositionally biased region" description="Basic and acidic residues" evidence="1">
    <location>
        <begin position="76"/>
        <end position="88"/>
    </location>
</feature>
<dbReference type="GeneID" id="40832425"/>
<dbReference type="RefSeq" id="WP_093658910.1">
    <property type="nucleotide sequence ID" value="NZ_FNHI01000019.1"/>
</dbReference>
<accession>A0A1G9YSW8</accession>
<evidence type="ECO:0000313" key="3">
    <source>
        <dbReference type="EMBL" id="SDN12170.1"/>
    </source>
</evidence>
<reference evidence="4" key="1">
    <citation type="submission" date="2016-10" db="EMBL/GenBank/DDBJ databases">
        <authorList>
            <person name="Varghese N."/>
            <person name="Submissions S."/>
        </authorList>
    </citation>
    <scope>NUCLEOTIDE SEQUENCE [LARGE SCALE GENOMIC DNA]</scope>
    <source>
        <strain evidence="4">CGMCC 4.7042</strain>
    </source>
</reference>
<feature type="transmembrane region" description="Helical" evidence="2">
    <location>
        <begin position="47"/>
        <end position="69"/>
    </location>
</feature>
<keyword evidence="2" id="KW-1133">Transmembrane helix</keyword>
<gene>
    <name evidence="3" type="ORF">SAMN05444921_119121</name>
</gene>
<keyword evidence="2" id="KW-0472">Membrane</keyword>
<dbReference type="Proteomes" id="UP000199063">
    <property type="component" value="Unassembled WGS sequence"/>
</dbReference>
<dbReference type="AlphaFoldDB" id="A0A1G9YSW8"/>
<feature type="region of interest" description="Disordered" evidence="1">
    <location>
        <begin position="76"/>
        <end position="104"/>
    </location>
</feature>